<organism evidence="2 3">
    <name type="scientific">Duncaniella freteri</name>
    <dbReference type="NCBI Taxonomy" id="2530391"/>
    <lineage>
        <taxon>Bacteria</taxon>
        <taxon>Pseudomonadati</taxon>
        <taxon>Bacteroidota</taxon>
        <taxon>Bacteroidia</taxon>
        <taxon>Bacteroidales</taxon>
        <taxon>Muribaculaceae</taxon>
        <taxon>Duncaniella</taxon>
    </lineage>
</organism>
<gene>
    <name evidence="2" type="ORF">EZ315_06570</name>
</gene>
<dbReference type="EMBL" id="SJSA01000001">
    <property type="protein sequence ID" value="TGG40361.1"/>
    <property type="molecule type" value="Genomic_DNA"/>
</dbReference>
<dbReference type="AlphaFoldDB" id="A0A4Z0V686"/>
<dbReference type="RefSeq" id="WP_135471375.1">
    <property type="nucleotide sequence ID" value="NZ_CASJPC010000016.1"/>
</dbReference>
<evidence type="ECO:0000313" key="3">
    <source>
        <dbReference type="Proteomes" id="UP000297635"/>
    </source>
</evidence>
<dbReference type="Proteomes" id="UP000297635">
    <property type="component" value="Unassembled WGS sequence"/>
</dbReference>
<dbReference type="SUPFAM" id="SSF56935">
    <property type="entry name" value="Porins"/>
    <property type="match status" value="1"/>
</dbReference>
<sequence length="295" mass="32967">MFNRIITFLIFMLMVLAIMAQQPATGDSIAAQALDEIVVSAPKVIRKADMDVFYPSRTAVKNSKDGMQLLRNLMIPTVTVNEVLGSVTSSSQEVQVRMNGRVATVQQLQSLLPETIKRVEWIENPGLRYGNAYAVLNFVVVNPTPGGSLMTKGMPSLNCAWGDYSGSLKLNSGRSQWGATGDFKLTNKIGSYREYHETFTKPDGESVTRTETPLGGYNSDKWEFTAGVLCPFNKYDRGSISLNRYNRNETHYRVNFAPMPFLQVRYNIQWGRQKKEAKKLVNADADIDQSSAKGR</sequence>
<feature type="signal peptide" evidence="1">
    <location>
        <begin position="1"/>
        <end position="20"/>
    </location>
</feature>
<name>A0A4Z0V686_9BACT</name>
<keyword evidence="3" id="KW-1185">Reference proteome</keyword>
<accession>A0A4Z0V686</accession>
<feature type="chain" id="PRO_5021235798" description="TonB-dependent receptor" evidence="1">
    <location>
        <begin position="21"/>
        <end position="295"/>
    </location>
</feature>
<dbReference type="GeneID" id="82149451"/>
<reference evidence="2 3" key="1">
    <citation type="submission" date="2019-02" db="EMBL/GenBank/DDBJ databases">
        <title>Isolation and identification of novel species under the genus Muribaculum.</title>
        <authorList>
            <person name="Miyake S."/>
            <person name="Ding Y."/>
            <person name="Low A."/>
            <person name="Soh M."/>
            <person name="Seedorf H."/>
        </authorList>
    </citation>
    <scope>NUCLEOTIDE SEQUENCE [LARGE SCALE GENOMIC DNA]</scope>
    <source>
        <strain evidence="2 3">TLL-A3</strain>
    </source>
</reference>
<evidence type="ECO:0000256" key="1">
    <source>
        <dbReference type="SAM" id="SignalP"/>
    </source>
</evidence>
<comment type="caution">
    <text evidence="2">The sequence shown here is derived from an EMBL/GenBank/DDBJ whole genome shotgun (WGS) entry which is preliminary data.</text>
</comment>
<evidence type="ECO:0008006" key="4">
    <source>
        <dbReference type="Google" id="ProtNLM"/>
    </source>
</evidence>
<protein>
    <recommendedName>
        <fullName evidence="4">TonB-dependent receptor</fullName>
    </recommendedName>
</protein>
<proteinExistence type="predicted"/>
<keyword evidence="1" id="KW-0732">Signal</keyword>
<evidence type="ECO:0000313" key="2">
    <source>
        <dbReference type="EMBL" id="TGG40361.1"/>
    </source>
</evidence>